<sequence length="184" mass="20112">MKKICVLFFVLSLGCAKTSKVKKDSPALYTYDVEERIKELDITLAPQKLPKGLKIAMATTSNNLVYLSGNGPIKPSGERIIGKVGVDLTVEEGYEAARITAINHLSILKEEIGDLNKVVRIVKVLGMVNSNSSFEDHPKVINGYSDVLVEIFGERGKHSRSAVGMASLPWNLACEVETIVEIQP</sequence>
<dbReference type="PANTHER" id="PTHR43760:SF1">
    <property type="entry name" value="ENDORIBONUCLEASE L-PSP_CHORISMATE MUTASE-LIKE DOMAIN-CONTAINING PROTEIN"/>
    <property type="match status" value="1"/>
</dbReference>
<evidence type="ECO:0000313" key="2">
    <source>
        <dbReference type="EMBL" id="TXN35868.1"/>
    </source>
</evidence>
<dbReference type="RefSeq" id="WP_147744640.1">
    <property type="nucleotide sequence ID" value="NZ_VRUR01000002.1"/>
</dbReference>
<dbReference type="PANTHER" id="PTHR43760">
    <property type="entry name" value="ENDORIBONUCLEASE-RELATED"/>
    <property type="match status" value="1"/>
</dbReference>
<accession>A0A5C8V533</accession>
<dbReference type="AlphaFoldDB" id="A0A5C8V533"/>
<reference evidence="2 3" key="1">
    <citation type="submission" date="2019-08" db="EMBL/GenBank/DDBJ databases">
        <title>Professor.</title>
        <authorList>
            <person name="Park J.S."/>
        </authorList>
    </citation>
    <scope>NUCLEOTIDE SEQUENCE [LARGE SCALE GENOMIC DNA]</scope>
    <source>
        <strain evidence="2 3">176CP5-101</strain>
    </source>
</reference>
<protein>
    <submittedName>
        <fullName evidence="2">RidA family protein</fullName>
    </submittedName>
</protein>
<dbReference type="SUPFAM" id="SSF55298">
    <property type="entry name" value="YjgF-like"/>
    <property type="match status" value="1"/>
</dbReference>
<evidence type="ECO:0000259" key="1">
    <source>
        <dbReference type="Pfam" id="PF14588"/>
    </source>
</evidence>
<dbReference type="PROSITE" id="PS51257">
    <property type="entry name" value="PROKAR_LIPOPROTEIN"/>
    <property type="match status" value="1"/>
</dbReference>
<dbReference type="InterPro" id="IPR035959">
    <property type="entry name" value="RutC-like_sf"/>
</dbReference>
<dbReference type="InterPro" id="IPR013813">
    <property type="entry name" value="Endoribo_LPSP/chorism_mut-like"/>
</dbReference>
<gene>
    <name evidence="2" type="ORF">FVB32_14980</name>
</gene>
<organism evidence="2 3">
    <name type="scientific">Flagellimonas hymeniacidonis</name>
    <dbReference type="NCBI Taxonomy" id="2603628"/>
    <lineage>
        <taxon>Bacteria</taxon>
        <taxon>Pseudomonadati</taxon>
        <taxon>Bacteroidota</taxon>
        <taxon>Flavobacteriia</taxon>
        <taxon>Flavobacteriales</taxon>
        <taxon>Flavobacteriaceae</taxon>
        <taxon>Flagellimonas</taxon>
    </lineage>
</organism>
<feature type="domain" description="Endoribonuclease L-PSP/chorismate mutase-like" evidence="1">
    <location>
        <begin position="80"/>
        <end position="180"/>
    </location>
</feature>
<dbReference type="EMBL" id="VRUR01000002">
    <property type="protein sequence ID" value="TXN35868.1"/>
    <property type="molecule type" value="Genomic_DNA"/>
</dbReference>
<proteinExistence type="predicted"/>
<dbReference type="Pfam" id="PF14588">
    <property type="entry name" value="YjgF_endoribonc"/>
    <property type="match status" value="1"/>
</dbReference>
<comment type="caution">
    <text evidence="2">The sequence shown here is derived from an EMBL/GenBank/DDBJ whole genome shotgun (WGS) entry which is preliminary data.</text>
</comment>
<keyword evidence="3" id="KW-1185">Reference proteome</keyword>
<dbReference type="CDD" id="cd02199">
    <property type="entry name" value="YjgF_YER057c_UK114_like_1"/>
    <property type="match status" value="1"/>
</dbReference>
<name>A0A5C8V533_9FLAO</name>
<evidence type="ECO:0000313" key="3">
    <source>
        <dbReference type="Proteomes" id="UP000321456"/>
    </source>
</evidence>
<dbReference type="Gene3D" id="3.30.1330.40">
    <property type="entry name" value="RutC-like"/>
    <property type="match status" value="1"/>
</dbReference>
<dbReference type="Proteomes" id="UP000321456">
    <property type="component" value="Unassembled WGS sequence"/>
</dbReference>